<dbReference type="EMBL" id="BNJF01000001">
    <property type="protein sequence ID" value="GHO45439.1"/>
    <property type="molecule type" value="Genomic_DNA"/>
</dbReference>
<name>A0A8J3I4U2_9CHLR</name>
<gene>
    <name evidence="2" type="ORF">KSX_36020</name>
</gene>
<organism evidence="2 3">
    <name type="scientific">Ktedonospora formicarum</name>
    <dbReference type="NCBI Taxonomy" id="2778364"/>
    <lineage>
        <taxon>Bacteria</taxon>
        <taxon>Bacillati</taxon>
        <taxon>Chloroflexota</taxon>
        <taxon>Ktedonobacteria</taxon>
        <taxon>Ktedonobacterales</taxon>
        <taxon>Ktedonobacteraceae</taxon>
        <taxon>Ktedonospora</taxon>
    </lineage>
</organism>
<protein>
    <submittedName>
        <fullName evidence="2">Uncharacterized protein</fullName>
    </submittedName>
</protein>
<comment type="caution">
    <text evidence="2">The sequence shown here is derived from an EMBL/GenBank/DDBJ whole genome shotgun (WGS) entry which is preliminary data.</text>
</comment>
<evidence type="ECO:0000256" key="1">
    <source>
        <dbReference type="SAM" id="MobiDB-lite"/>
    </source>
</evidence>
<keyword evidence="3" id="KW-1185">Reference proteome</keyword>
<reference evidence="2" key="1">
    <citation type="submission" date="2020-10" db="EMBL/GenBank/DDBJ databases">
        <title>Taxonomic study of unclassified bacteria belonging to the class Ktedonobacteria.</title>
        <authorList>
            <person name="Yabe S."/>
            <person name="Wang C.M."/>
            <person name="Zheng Y."/>
            <person name="Sakai Y."/>
            <person name="Cavaletti L."/>
            <person name="Monciardini P."/>
            <person name="Donadio S."/>
        </authorList>
    </citation>
    <scope>NUCLEOTIDE SEQUENCE</scope>
    <source>
        <strain evidence="2">SOSP1-1</strain>
    </source>
</reference>
<dbReference type="AlphaFoldDB" id="A0A8J3I4U2"/>
<dbReference type="Proteomes" id="UP000612362">
    <property type="component" value="Unassembled WGS sequence"/>
</dbReference>
<evidence type="ECO:0000313" key="3">
    <source>
        <dbReference type="Proteomes" id="UP000612362"/>
    </source>
</evidence>
<proteinExistence type="predicted"/>
<feature type="compositionally biased region" description="Polar residues" evidence="1">
    <location>
        <begin position="116"/>
        <end position="152"/>
    </location>
</feature>
<evidence type="ECO:0000313" key="2">
    <source>
        <dbReference type="EMBL" id="GHO45439.1"/>
    </source>
</evidence>
<sequence>MSDFMESAKNFLNTAVSRTSWEAQKQMRVRGKQGEIDKLLEQRLRLLNDLSITAMNLYQQGALTDAQLSRLCASIIELDHDVKQRETQLEDLKKEVYAADQYAPGNPTNYTPPPVNQNDASANSTVGAQSDTPPPSTNSNASYQPGTGNPGAQGQTICPNCKSVVRPNALYCRGCGAKLR</sequence>
<accession>A0A8J3I4U2</accession>
<feature type="region of interest" description="Disordered" evidence="1">
    <location>
        <begin position="102"/>
        <end position="152"/>
    </location>
</feature>